<protein>
    <submittedName>
        <fullName evidence="2">BLUF domain-containing protein</fullName>
    </submittedName>
</protein>
<evidence type="ECO:0000259" key="1">
    <source>
        <dbReference type="PROSITE" id="PS50925"/>
    </source>
</evidence>
<name>A0AAU7JSR0_9MICO</name>
<dbReference type="RefSeq" id="WP_406830634.1">
    <property type="nucleotide sequence ID" value="NZ_CP157483.1"/>
</dbReference>
<dbReference type="SMART" id="SM01034">
    <property type="entry name" value="BLUF"/>
    <property type="match status" value="1"/>
</dbReference>
<dbReference type="GO" id="GO:0071949">
    <property type="term" value="F:FAD binding"/>
    <property type="evidence" value="ECO:0007669"/>
    <property type="project" value="InterPro"/>
</dbReference>
<accession>A0AAU7JSR0</accession>
<evidence type="ECO:0000313" key="2">
    <source>
        <dbReference type="EMBL" id="XBO43205.1"/>
    </source>
</evidence>
<dbReference type="AlphaFoldDB" id="A0AAU7JSR0"/>
<gene>
    <name evidence="2" type="ORF">ABEG17_16810</name>
</gene>
<dbReference type="SUPFAM" id="SSF54975">
    <property type="entry name" value="Acylphosphatase/BLUF domain-like"/>
    <property type="match status" value="1"/>
</dbReference>
<reference evidence="2" key="1">
    <citation type="submission" date="2024-05" db="EMBL/GenBank/DDBJ databases">
        <authorList>
            <person name="Kim S."/>
            <person name="Heo J."/>
            <person name="Choi H."/>
            <person name="Choi Y."/>
            <person name="Kwon S.-W."/>
            <person name="Kim Y."/>
        </authorList>
    </citation>
    <scope>NUCLEOTIDE SEQUENCE</scope>
    <source>
        <strain evidence="2">KACC 23699</strain>
    </source>
</reference>
<dbReference type="InterPro" id="IPR007024">
    <property type="entry name" value="BLUF_domain"/>
</dbReference>
<organism evidence="2">
    <name type="scientific">Pedococcus sp. KACC 23699</name>
    <dbReference type="NCBI Taxonomy" id="3149228"/>
    <lineage>
        <taxon>Bacteria</taxon>
        <taxon>Bacillati</taxon>
        <taxon>Actinomycetota</taxon>
        <taxon>Actinomycetes</taxon>
        <taxon>Micrococcales</taxon>
        <taxon>Intrasporangiaceae</taxon>
        <taxon>Pedococcus</taxon>
    </lineage>
</organism>
<dbReference type="GO" id="GO:0009882">
    <property type="term" value="F:blue light photoreceptor activity"/>
    <property type="evidence" value="ECO:0007669"/>
    <property type="project" value="InterPro"/>
</dbReference>
<dbReference type="PROSITE" id="PS50925">
    <property type="entry name" value="BLUF"/>
    <property type="match status" value="1"/>
</dbReference>
<dbReference type="InterPro" id="IPR036046">
    <property type="entry name" value="Acylphosphatase-like_dom_sf"/>
</dbReference>
<dbReference type="Gene3D" id="3.30.70.100">
    <property type="match status" value="1"/>
</dbReference>
<sequence length="137" mass="15546">MLSLTYFSTASSDLSKEDLLELLERTRSKNTALGLTGVLLYSDGNFVQTLEGPEDVVEDAYARISRDRRHHGLFVALREEIEQRAYPEWSMGFREITREESGSVPGFTDYLSATPGPRQSGQNRAEVFHRAFRTLMP</sequence>
<dbReference type="EMBL" id="CP157483">
    <property type="protein sequence ID" value="XBO43205.1"/>
    <property type="molecule type" value="Genomic_DNA"/>
</dbReference>
<dbReference type="Pfam" id="PF04940">
    <property type="entry name" value="BLUF"/>
    <property type="match status" value="1"/>
</dbReference>
<feature type="domain" description="BLUF" evidence="1">
    <location>
        <begin position="1"/>
        <end position="92"/>
    </location>
</feature>
<proteinExistence type="predicted"/>